<feature type="domain" description="Leucine-binding protein" evidence="4">
    <location>
        <begin position="64"/>
        <end position="365"/>
    </location>
</feature>
<dbReference type="PANTHER" id="PTHR30483">
    <property type="entry name" value="LEUCINE-SPECIFIC-BINDING PROTEIN"/>
    <property type="match status" value="1"/>
</dbReference>
<dbReference type="PROSITE" id="PS51257">
    <property type="entry name" value="PROKAR_LIPOPROTEIN"/>
    <property type="match status" value="1"/>
</dbReference>
<feature type="signal peptide" evidence="3">
    <location>
        <begin position="1"/>
        <end position="28"/>
    </location>
</feature>
<organism evidence="5 6">
    <name type="scientific">Streptosporangium amethystogenes subsp. fukuiense</name>
    <dbReference type="NCBI Taxonomy" id="698418"/>
    <lineage>
        <taxon>Bacteria</taxon>
        <taxon>Bacillati</taxon>
        <taxon>Actinomycetota</taxon>
        <taxon>Actinomycetes</taxon>
        <taxon>Streptosporangiales</taxon>
        <taxon>Streptosporangiaceae</taxon>
        <taxon>Streptosporangium</taxon>
    </lineage>
</organism>
<feature type="chain" id="PRO_5046007591" evidence="3">
    <location>
        <begin position="29"/>
        <end position="413"/>
    </location>
</feature>
<dbReference type="PANTHER" id="PTHR30483:SF6">
    <property type="entry name" value="PERIPLASMIC BINDING PROTEIN OF ABC TRANSPORTER FOR NATURAL AMINO ACIDS"/>
    <property type="match status" value="1"/>
</dbReference>
<accession>A0ABW2SXM5</accession>
<keyword evidence="6" id="KW-1185">Reference proteome</keyword>
<evidence type="ECO:0000313" key="5">
    <source>
        <dbReference type="EMBL" id="MFC7600611.1"/>
    </source>
</evidence>
<proteinExistence type="inferred from homology"/>
<evidence type="ECO:0000256" key="3">
    <source>
        <dbReference type="SAM" id="SignalP"/>
    </source>
</evidence>
<keyword evidence="2 3" id="KW-0732">Signal</keyword>
<evidence type="ECO:0000256" key="1">
    <source>
        <dbReference type="ARBA" id="ARBA00010062"/>
    </source>
</evidence>
<reference evidence="6" key="1">
    <citation type="journal article" date="2019" name="Int. J. Syst. Evol. Microbiol.">
        <title>The Global Catalogue of Microorganisms (GCM) 10K type strain sequencing project: providing services to taxonomists for standard genome sequencing and annotation.</title>
        <authorList>
            <consortium name="The Broad Institute Genomics Platform"/>
            <consortium name="The Broad Institute Genome Sequencing Center for Infectious Disease"/>
            <person name="Wu L."/>
            <person name="Ma J."/>
        </authorList>
    </citation>
    <scope>NUCLEOTIDE SEQUENCE [LARGE SCALE GENOMIC DNA]</scope>
    <source>
        <strain evidence="6">JCM 10083</strain>
    </source>
</reference>
<dbReference type="SUPFAM" id="SSF53822">
    <property type="entry name" value="Periplasmic binding protein-like I"/>
    <property type="match status" value="1"/>
</dbReference>
<dbReference type="InterPro" id="IPR051010">
    <property type="entry name" value="BCAA_transport"/>
</dbReference>
<dbReference type="Pfam" id="PF13458">
    <property type="entry name" value="Peripla_BP_6"/>
    <property type="match status" value="1"/>
</dbReference>
<evidence type="ECO:0000256" key="2">
    <source>
        <dbReference type="ARBA" id="ARBA00022729"/>
    </source>
</evidence>
<evidence type="ECO:0000259" key="4">
    <source>
        <dbReference type="Pfam" id="PF13458"/>
    </source>
</evidence>
<protein>
    <submittedName>
        <fullName evidence="5">ABC transporter substrate-binding protein</fullName>
    </submittedName>
</protein>
<comment type="similarity">
    <text evidence="1">Belongs to the leucine-binding protein family.</text>
</comment>
<dbReference type="InterPro" id="IPR028081">
    <property type="entry name" value="Leu-bd"/>
</dbReference>
<dbReference type="Gene3D" id="3.40.50.2300">
    <property type="match status" value="2"/>
</dbReference>
<dbReference type="Proteomes" id="UP001596514">
    <property type="component" value="Unassembled WGS sequence"/>
</dbReference>
<dbReference type="EMBL" id="JBHTEE010000001">
    <property type="protein sequence ID" value="MFC7600611.1"/>
    <property type="molecule type" value="Genomic_DNA"/>
</dbReference>
<dbReference type="RefSeq" id="WP_343965926.1">
    <property type="nucleotide sequence ID" value="NZ_BAAAGK010000036.1"/>
</dbReference>
<sequence length="413" mass="41053">MTNRTYRADRTRRLTTVAAVASTLALTAACSATPDDGAPAASATASEAASLKLVGILTVSAPSVGFPDQAAAIEAAVSAVNDAGGIAGRKVELTVCNDQADPNVSAKCAQDAVGQGAIAVIGGLSVGGSGMVPVLEQAGIPLLSHPINPLEFASEISWPIPGGTPVSFSGAAIGLVKTYGCKKVDAITQSLPSSIASADFADAGLKSLGMNLNAKIAVPTTNADYGPPVAQVVSNGADCVVLALPPGEAGKAIAALGSGAPGVKVGLAAASLTQALIDQVGKAAEDVLLSDSFLPVNSDEAGMVAFRDAMTKYKPDAKPTSAGVVVWSAVAAVKAAAESVQGTIDAASVQEALGKLDSVETGVGPALNLTSPLGIKDFERILNTNVVTYTVKNGTYSAAAEPFSVLDALKENG</sequence>
<comment type="caution">
    <text evidence="5">The sequence shown here is derived from an EMBL/GenBank/DDBJ whole genome shotgun (WGS) entry which is preliminary data.</text>
</comment>
<gene>
    <name evidence="5" type="ORF">ACFQVD_10935</name>
</gene>
<evidence type="ECO:0000313" key="6">
    <source>
        <dbReference type="Proteomes" id="UP001596514"/>
    </source>
</evidence>
<name>A0ABW2SXM5_9ACTN</name>
<dbReference type="InterPro" id="IPR028082">
    <property type="entry name" value="Peripla_BP_I"/>
</dbReference>